<gene>
    <name evidence="1" type="ORF">LUA448_LOCUS14059</name>
</gene>
<comment type="caution">
    <text evidence="1">The sequence shown here is derived from an EMBL/GenBank/DDBJ whole genome shotgun (WGS) entry which is preliminary data.</text>
</comment>
<sequence>MADNNKLSDGKRKMLDDYYKNNRSKLPKCPTCQTKSGVIHTVRGKPSQELLLYAQEGHVKLSGCTESYNGWCKKCEKFI</sequence>
<accession>A0A817X199</accession>
<dbReference type="EMBL" id="CAJNYD010001753">
    <property type="protein sequence ID" value="CAF3362292.1"/>
    <property type="molecule type" value="Genomic_DNA"/>
</dbReference>
<proteinExistence type="predicted"/>
<dbReference type="AlphaFoldDB" id="A0A817X199"/>
<evidence type="ECO:0000313" key="1">
    <source>
        <dbReference type="EMBL" id="CAF3362292.1"/>
    </source>
</evidence>
<dbReference type="Proteomes" id="UP000663833">
    <property type="component" value="Unassembled WGS sequence"/>
</dbReference>
<protein>
    <submittedName>
        <fullName evidence="1">Uncharacterized protein</fullName>
    </submittedName>
</protein>
<name>A0A817X199_9BILA</name>
<evidence type="ECO:0000313" key="2">
    <source>
        <dbReference type="Proteomes" id="UP000663833"/>
    </source>
</evidence>
<organism evidence="1 2">
    <name type="scientific">Rotaria socialis</name>
    <dbReference type="NCBI Taxonomy" id="392032"/>
    <lineage>
        <taxon>Eukaryota</taxon>
        <taxon>Metazoa</taxon>
        <taxon>Spiralia</taxon>
        <taxon>Gnathifera</taxon>
        <taxon>Rotifera</taxon>
        <taxon>Eurotatoria</taxon>
        <taxon>Bdelloidea</taxon>
        <taxon>Philodinida</taxon>
        <taxon>Philodinidae</taxon>
        <taxon>Rotaria</taxon>
    </lineage>
</organism>
<reference evidence="1" key="1">
    <citation type="submission" date="2021-02" db="EMBL/GenBank/DDBJ databases">
        <authorList>
            <person name="Nowell W R."/>
        </authorList>
    </citation>
    <scope>NUCLEOTIDE SEQUENCE</scope>
</reference>